<dbReference type="Pfam" id="PF00854">
    <property type="entry name" value="PTR2"/>
    <property type="match status" value="2"/>
</dbReference>
<feature type="transmembrane region" description="Helical" evidence="7">
    <location>
        <begin position="236"/>
        <end position="253"/>
    </location>
</feature>
<keyword evidence="5 7" id="KW-0472">Membrane</keyword>
<dbReference type="SUPFAM" id="SSF103473">
    <property type="entry name" value="MFS general substrate transporter"/>
    <property type="match status" value="2"/>
</dbReference>
<dbReference type="Proteomes" id="UP000195402">
    <property type="component" value="Unassembled WGS sequence"/>
</dbReference>
<accession>A0A200PQ29</accession>
<feature type="transmembrane region" description="Helical" evidence="7">
    <location>
        <begin position="41"/>
        <end position="63"/>
    </location>
</feature>
<evidence type="ECO:0000313" key="9">
    <source>
        <dbReference type="Proteomes" id="UP000195402"/>
    </source>
</evidence>
<dbReference type="GO" id="GO:0022857">
    <property type="term" value="F:transmembrane transporter activity"/>
    <property type="evidence" value="ECO:0007669"/>
    <property type="project" value="InterPro"/>
</dbReference>
<proteinExistence type="inferred from homology"/>
<protein>
    <submittedName>
        <fullName evidence="8">Proton-dependent oligopeptide transporter family</fullName>
    </submittedName>
</protein>
<feature type="transmembrane region" description="Helical" evidence="7">
    <location>
        <begin position="310"/>
        <end position="332"/>
    </location>
</feature>
<feature type="transmembrane region" description="Helical" evidence="7">
    <location>
        <begin position="756"/>
        <end position="776"/>
    </location>
</feature>
<feature type="transmembrane region" description="Helical" evidence="7">
    <location>
        <begin position="492"/>
        <end position="512"/>
    </location>
</feature>
<dbReference type="AlphaFoldDB" id="A0A200PQ29"/>
<sequence>MQNLNGWKSPIRNETFEKLASMSLIANMTVYLSTQYNMDGLAAVSVVNVWGGTCNFITLLGAFISDAYLGRFRTLLYASFTYLLINPLCEYTLYDNPSTDPLARKLRLTDRFTCLTKAAVITELDQFNSQGLPVNGWRLCSVQQVEQFKCILSVLPVWASGITCFVAMEQQSTQGILQAIQMDTRFIRDFHIPPGSMGISSMLALSIWVPTYERFLLPLSRKMTKDGRGITLRHRLGAGIVMSILCMMVAGVVEGKRRAVALKHKTFISPMSFAWLLPQFILSGMTEAFTGIGIMEFLGKQFPASMRTLAGSLFFISLATASYLSSFLVNLVHETTKSSRDGNPGWLGGRDLNKNKLDYYYYIVAGICVVNLIYFITFANRGWNFKKKKMVEGNKTFNYSSSPFRWIFCVTKCFPSPSTTKKQVDDDEDDSNVTKDSNTTQRKPAGWKSMPYVLGNETFERLAAFGLLANFMVYLLTQFHMDQVFATNVINIWSGTTNFAPLIGAFISDAYLGRFKTLAYASFMSFTGMVVLTLTAVIPNLRPPPCATQELLHGQCIGPNKGQLGVLFMALGFLTIGAGGIRPCSIPFGVDQFDQTTDEGRKGINSFFNWYYFTFTMVIMISLTLIVYIQDSVSWVLGLGIPTSLMFCSIVLFFVGTRIYVYIQPEGSVFSSIAQVFVAAYKKRKVALPSLEDGELEGVLYDPPMKENIIFKIPLTNQFRCLTKAAIRDDGELKPDGSPINKWRLCSIQQIEEVKCLIRTAPIWASGIMCFTSIVQQHTFTVSQALKMDRHLGPKFQIPAGSLSVIAMITLGLWIPFYDRILVPNLKKITKQEGGITLLQRMGIGLVFSILSMIVAGLIEEKRRVSAIFAARPDEIAPITVMWLAPQLILMGLAEAFNIIGQIEFYNKEFPEKLRTVGNSLLFCSIGGANYLSSFLVAIVHHYTRNDGHHDWLDNNINIGRVDYFYFLIAGLGVLNMIYFLVCAHRYRYKGSVDDMPIKLLVV</sequence>
<name>A0A200PQ29_MACCD</name>
<comment type="subcellular location">
    <subcellularLocation>
        <location evidence="1">Membrane</location>
        <topology evidence="1">Multi-pass membrane protein</topology>
    </subcellularLocation>
</comment>
<feature type="transmembrane region" description="Helical" evidence="7">
    <location>
        <begin position="273"/>
        <end position="298"/>
    </location>
</feature>
<evidence type="ECO:0000256" key="4">
    <source>
        <dbReference type="ARBA" id="ARBA00022989"/>
    </source>
</evidence>
<feature type="transmembrane region" description="Helical" evidence="7">
    <location>
        <begin position="921"/>
        <end position="944"/>
    </location>
</feature>
<feature type="transmembrane region" description="Helical" evidence="7">
    <location>
        <begin position="359"/>
        <end position="380"/>
    </location>
</feature>
<dbReference type="CDD" id="cd17416">
    <property type="entry name" value="MFS_NPF1_2"/>
    <property type="match status" value="1"/>
</dbReference>
<evidence type="ECO:0000256" key="6">
    <source>
        <dbReference type="SAM" id="MobiDB-lite"/>
    </source>
</evidence>
<feature type="transmembrane region" description="Helical" evidence="7">
    <location>
        <begin position="964"/>
        <end position="982"/>
    </location>
</feature>
<dbReference type="InterPro" id="IPR036259">
    <property type="entry name" value="MFS_trans_sf"/>
</dbReference>
<keyword evidence="9" id="KW-1185">Reference proteome</keyword>
<evidence type="ECO:0000313" key="8">
    <source>
        <dbReference type="EMBL" id="OVA00321.1"/>
    </source>
</evidence>
<feature type="transmembrane region" description="Helical" evidence="7">
    <location>
        <begin position="879"/>
        <end position="900"/>
    </location>
</feature>
<evidence type="ECO:0000256" key="3">
    <source>
        <dbReference type="ARBA" id="ARBA00022692"/>
    </source>
</evidence>
<dbReference type="GO" id="GO:0016020">
    <property type="term" value="C:membrane"/>
    <property type="evidence" value="ECO:0007669"/>
    <property type="project" value="UniProtKB-SubCell"/>
</dbReference>
<evidence type="ECO:0000256" key="1">
    <source>
        <dbReference type="ARBA" id="ARBA00004141"/>
    </source>
</evidence>
<feature type="transmembrane region" description="Helical" evidence="7">
    <location>
        <begin position="635"/>
        <end position="655"/>
    </location>
</feature>
<dbReference type="FunCoup" id="A0A200PQ29">
    <property type="interactions" value="1160"/>
</dbReference>
<feature type="transmembrane region" description="Helical" evidence="7">
    <location>
        <begin position="562"/>
        <end position="581"/>
    </location>
</feature>
<evidence type="ECO:0000256" key="5">
    <source>
        <dbReference type="ARBA" id="ARBA00023136"/>
    </source>
</evidence>
<feature type="transmembrane region" description="Helical" evidence="7">
    <location>
        <begin position="610"/>
        <end position="629"/>
    </location>
</feature>
<comment type="caution">
    <text evidence="8">The sequence shown here is derived from an EMBL/GenBank/DDBJ whole genome shotgun (WGS) entry which is preliminary data.</text>
</comment>
<dbReference type="InParanoid" id="A0A200PQ29"/>
<reference evidence="8 9" key="1">
    <citation type="journal article" date="2017" name="Mol. Plant">
        <title>The Genome of Medicinal Plant Macleaya cordata Provides New Insights into Benzylisoquinoline Alkaloids Metabolism.</title>
        <authorList>
            <person name="Liu X."/>
            <person name="Liu Y."/>
            <person name="Huang P."/>
            <person name="Ma Y."/>
            <person name="Qing Z."/>
            <person name="Tang Q."/>
            <person name="Cao H."/>
            <person name="Cheng P."/>
            <person name="Zheng Y."/>
            <person name="Yuan Z."/>
            <person name="Zhou Y."/>
            <person name="Liu J."/>
            <person name="Tang Z."/>
            <person name="Zhuo Y."/>
            <person name="Zhang Y."/>
            <person name="Yu L."/>
            <person name="Huang J."/>
            <person name="Yang P."/>
            <person name="Peng Q."/>
            <person name="Zhang J."/>
            <person name="Jiang W."/>
            <person name="Zhang Z."/>
            <person name="Lin K."/>
            <person name="Ro D.K."/>
            <person name="Chen X."/>
            <person name="Xiong X."/>
            <person name="Shang Y."/>
            <person name="Huang S."/>
            <person name="Zeng J."/>
        </authorList>
    </citation>
    <scope>NUCLEOTIDE SEQUENCE [LARGE SCALE GENOMIC DNA]</scope>
    <source>
        <strain evidence="9">cv. BLH2017</strain>
        <tissue evidence="8">Root</tissue>
    </source>
</reference>
<keyword evidence="3 7" id="KW-0812">Transmembrane</keyword>
<dbReference type="OrthoDB" id="8904098at2759"/>
<gene>
    <name evidence="8" type="ORF">BVC80_8799g28</name>
</gene>
<evidence type="ECO:0000256" key="7">
    <source>
        <dbReference type="SAM" id="Phobius"/>
    </source>
</evidence>
<evidence type="ECO:0000256" key="2">
    <source>
        <dbReference type="ARBA" id="ARBA00005982"/>
    </source>
</evidence>
<keyword evidence="4 7" id="KW-1133">Transmembrane helix</keyword>
<feature type="transmembrane region" description="Helical" evidence="7">
    <location>
        <begin position="796"/>
        <end position="817"/>
    </location>
</feature>
<organism evidence="8 9">
    <name type="scientific">Macleaya cordata</name>
    <name type="common">Five-seeded plume-poppy</name>
    <name type="synonym">Bocconia cordata</name>
    <dbReference type="NCBI Taxonomy" id="56857"/>
    <lineage>
        <taxon>Eukaryota</taxon>
        <taxon>Viridiplantae</taxon>
        <taxon>Streptophyta</taxon>
        <taxon>Embryophyta</taxon>
        <taxon>Tracheophyta</taxon>
        <taxon>Spermatophyta</taxon>
        <taxon>Magnoliopsida</taxon>
        <taxon>Ranunculales</taxon>
        <taxon>Papaveraceae</taxon>
        <taxon>Papaveroideae</taxon>
        <taxon>Macleaya</taxon>
    </lineage>
</organism>
<dbReference type="Gene3D" id="1.20.1250.20">
    <property type="entry name" value="MFS general substrate transporter like domains"/>
    <property type="match status" value="3"/>
</dbReference>
<feature type="transmembrane region" description="Helical" evidence="7">
    <location>
        <begin position="519"/>
        <end position="542"/>
    </location>
</feature>
<feature type="region of interest" description="Disordered" evidence="6">
    <location>
        <begin position="418"/>
        <end position="443"/>
    </location>
</feature>
<comment type="similarity">
    <text evidence="2">Belongs to the major facilitator superfamily. Proton-dependent oligopeptide transporter (POT/PTR) (TC 2.A.17) family.</text>
</comment>
<dbReference type="EMBL" id="MVGT01004339">
    <property type="protein sequence ID" value="OVA00321.1"/>
    <property type="molecule type" value="Genomic_DNA"/>
</dbReference>
<feature type="transmembrane region" description="Helical" evidence="7">
    <location>
        <begin position="195"/>
        <end position="215"/>
    </location>
</feature>
<dbReference type="InterPro" id="IPR000109">
    <property type="entry name" value="POT_fam"/>
</dbReference>
<dbReference type="PANTHER" id="PTHR11654">
    <property type="entry name" value="OLIGOPEPTIDE TRANSPORTER-RELATED"/>
    <property type="match status" value="1"/>
</dbReference>
<feature type="transmembrane region" description="Helical" evidence="7">
    <location>
        <begin position="838"/>
        <end position="859"/>
    </location>
</feature>